<keyword evidence="4 7" id="KW-0812">Transmembrane</keyword>
<dbReference type="GO" id="GO:0005886">
    <property type="term" value="C:plasma membrane"/>
    <property type="evidence" value="ECO:0007669"/>
    <property type="project" value="UniProtKB-SubCell"/>
</dbReference>
<feature type="transmembrane region" description="Helical" evidence="7">
    <location>
        <begin position="401"/>
        <end position="421"/>
    </location>
</feature>
<evidence type="ECO:0000256" key="1">
    <source>
        <dbReference type="ARBA" id="ARBA00004429"/>
    </source>
</evidence>
<feature type="transmembrane region" description="Helical" evidence="7">
    <location>
        <begin position="214"/>
        <end position="235"/>
    </location>
</feature>
<keyword evidence="10" id="KW-1185">Reference proteome</keyword>
<keyword evidence="2" id="KW-1003">Cell membrane</keyword>
<keyword evidence="5 7" id="KW-1133">Transmembrane helix</keyword>
<evidence type="ECO:0000256" key="3">
    <source>
        <dbReference type="ARBA" id="ARBA00022519"/>
    </source>
</evidence>
<comment type="subcellular location">
    <subcellularLocation>
        <location evidence="1 7">Cell inner membrane</location>
        <topology evidence="1 7">Multi-pass membrane protein</topology>
    </subcellularLocation>
</comment>
<dbReference type="Proteomes" id="UP001217500">
    <property type="component" value="Chromosome"/>
</dbReference>
<evidence type="ECO:0000313" key="9">
    <source>
        <dbReference type="EMBL" id="WCL53832.1"/>
    </source>
</evidence>
<dbReference type="RefSeq" id="WP_289503470.1">
    <property type="nucleotide sequence ID" value="NZ_CP116805.1"/>
</dbReference>
<feature type="domain" description="TRAP C4-dicarboxylate transport system permease DctM subunit" evidence="8">
    <location>
        <begin position="8"/>
        <end position="416"/>
    </location>
</feature>
<feature type="transmembrane region" description="Helical" evidence="7">
    <location>
        <begin position="134"/>
        <end position="151"/>
    </location>
</feature>
<evidence type="ECO:0000256" key="4">
    <source>
        <dbReference type="ARBA" id="ARBA00022692"/>
    </source>
</evidence>
<dbReference type="PANTHER" id="PTHR33362">
    <property type="entry name" value="SIALIC ACID TRAP TRANSPORTER PERMEASE PROTEIN SIAT-RELATED"/>
    <property type="match status" value="1"/>
</dbReference>
<feature type="transmembrane region" description="Helical" evidence="7">
    <location>
        <begin position="272"/>
        <end position="294"/>
    </location>
</feature>
<dbReference type="AlphaFoldDB" id="A0AAE9XMR5"/>
<dbReference type="NCBIfam" id="TIGR00786">
    <property type="entry name" value="dctM"/>
    <property type="match status" value="1"/>
</dbReference>
<dbReference type="GO" id="GO:0022857">
    <property type="term" value="F:transmembrane transporter activity"/>
    <property type="evidence" value="ECO:0007669"/>
    <property type="project" value="UniProtKB-UniRule"/>
</dbReference>
<dbReference type="InterPro" id="IPR010656">
    <property type="entry name" value="DctM"/>
</dbReference>
<dbReference type="KEGG" id="gso:PH603_14940"/>
<feature type="transmembrane region" description="Helical" evidence="7">
    <location>
        <begin position="171"/>
        <end position="193"/>
    </location>
</feature>
<protein>
    <recommendedName>
        <fullName evidence="7">TRAP transporter large permease protein</fullName>
    </recommendedName>
</protein>
<dbReference type="Pfam" id="PF06808">
    <property type="entry name" value="DctM"/>
    <property type="match status" value="1"/>
</dbReference>
<reference evidence="9" key="1">
    <citation type="submission" date="2023-01" db="EMBL/GenBank/DDBJ databases">
        <title>The genome sequence of Kordiimonadaceae bacterium 6D33.</title>
        <authorList>
            <person name="Liu Y."/>
        </authorList>
    </citation>
    <scope>NUCLEOTIDE SEQUENCE</scope>
    <source>
        <strain evidence="9">6D33</strain>
    </source>
</reference>
<proteinExistence type="inferred from homology"/>
<evidence type="ECO:0000256" key="7">
    <source>
        <dbReference type="RuleBase" id="RU369079"/>
    </source>
</evidence>
<evidence type="ECO:0000313" key="10">
    <source>
        <dbReference type="Proteomes" id="UP001217500"/>
    </source>
</evidence>
<sequence length="427" mass="44686">MSLVVLAIAFVVFLVIGMPIAFSLALSSLAAILFMDLSPLVVLQRMSSGFSVFALIAIPFFIYSGEIMLRGGAADRIVAFAQSLVGHKRGGLGQVNVLTSLLFGGISGSAIAGVSAVGGVLIPKMKEEGYSADYAVNVTVASSVLGLVIPPSHNMILFAIAAGGSLSVGDLFLAGVVPGILTAALLAIAAYWIAVKRGYPVKPFGGWGNVLRCFVAAMPGLMMILIIVGGIRLGIFTPTEASAVAVIYGLAITAFVYRELDWRAFMAATRDAARTTASVLFLIGAASAFGWVLAASDAPTMVSDLMGGITDNPIIMFLMINIALLMLGAVMDMAPLIIITTPIFLPIAMKFGMDPVQFGVMLIMNLGVGLITPPVGTALFVGCSVGKVRIEQVVKSVWPFYFAHFGAIMAVTFVPAFSLWLPHLLKG</sequence>
<keyword evidence="3 7" id="KW-0997">Cell inner membrane</keyword>
<feature type="transmembrane region" description="Helical" evidence="7">
    <location>
        <begin position="314"/>
        <end position="347"/>
    </location>
</feature>
<evidence type="ECO:0000256" key="6">
    <source>
        <dbReference type="ARBA" id="ARBA00023136"/>
    </source>
</evidence>
<dbReference type="EMBL" id="CP116805">
    <property type="protein sequence ID" value="WCL53832.1"/>
    <property type="molecule type" value="Genomic_DNA"/>
</dbReference>
<comment type="similarity">
    <text evidence="7">Belongs to the TRAP transporter large permease family.</text>
</comment>
<organism evidence="9 10">
    <name type="scientific">Gimibacter soli</name>
    <dbReference type="NCBI Taxonomy" id="3024400"/>
    <lineage>
        <taxon>Bacteria</taxon>
        <taxon>Pseudomonadati</taxon>
        <taxon>Pseudomonadota</taxon>
        <taxon>Alphaproteobacteria</taxon>
        <taxon>Kordiimonadales</taxon>
        <taxon>Temperatibacteraceae</taxon>
        <taxon>Gimibacter</taxon>
    </lineage>
</organism>
<feature type="transmembrane region" description="Helical" evidence="7">
    <location>
        <begin position="46"/>
        <end position="63"/>
    </location>
</feature>
<dbReference type="PIRSF" id="PIRSF006066">
    <property type="entry name" value="HI0050"/>
    <property type="match status" value="1"/>
</dbReference>
<feature type="transmembrane region" description="Helical" evidence="7">
    <location>
        <begin position="241"/>
        <end position="260"/>
    </location>
</feature>
<evidence type="ECO:0000256" key="5">
    <source>
        <dbReference type="ARBA" id="ARBA00022989"/>
    </source>
</evidence>
<evidence type="ECO:0000256" key="2">
    <source>
        <dbReference type="ARBA" id="ARBA00022475"/>
    </source>
</evidence>
<comment type="function">
    <text evidence="7">Part of the tripartite ATP-independent periplasmic (TRAP) transport system.</text>
</comment>
<feature type="transmembrane region" description="Helical" evidence="7">
    <location>
        <begin position="101"/>
        <end position="122"/>
    </location>
</feature>
<accession>A0AAE9XMR5</accession>
<feature type="transmembrane region" description="Helical" evidence="7">
    <location>
        <begin position="359"/>
        <end position="381"/>
    </location>
</feature>
<gene>
    <name evidence="9" type="ORF">PH603_14940</name>
</gene>
<dbReference type="PANTHER" id="PTHR33362:SF2">
    <property type="entry name" value="TRAP TRANSPORTER LARGE PERMEASE PROTEIN"/>
    <property type="match status" value="1"/>
</dbReference>
<keyword evidence="7" id="KW-0813">Transport</keyword>
<dbReference type="InterPro" id="IPR004681">
    <property type="entry name" value="TRAP_DctM"/>
</dbReference>
<comment type="subunit">
    <text evidence="7">The complex comprises the extracytoplasmic solute receptor protein and the two transmembrane proteins.</text>
</comment>
<evidence type="ECO:0000259" key="8">
    <source>
        <dbReference type="Pfam" id="PF06808"/>
    </source>
</evidence>
<feature type="transmembrane region" description="Helical" evidence="7">
    <location>
        <begin position="6"/>
        <end position="34"/>
    </location>
</feature>
<keyword evidence="6 7" id="KW-0472">Membrane</keyword>
<name>A0AAE9XMR5_9PROT</name>